<keyword evidence="2" id="KW-1185">Reference proteome</keyword>
<evidence type="ECO:0000313" key="1">
    <source>
        <dbReference type="EMBL" id="MET4758625.1"/>
    </source>
</evidence>
<dbReference type="CDD" id="cd17034">
    <property type="entry name" value="T3SC_IA_ShcO1-like"/>
    <property type="match status" value="1"/>
</dbReference>
<dbReference type="EMBL" id="JBEWTB010000002">
    <property type="protein sequence ID" value="MET4758625.1"/>
    <property type="molecule type" value="Genomic_DNA"/>
</dbReference>
<name>A0ABV2SLJ3_9GAMM</name>
<comment type="caution">
    <text evidence="1">The sequence shown here is derived from an EMBL/GenBank/DDBJ whole genome shotgun (WGS) entry which is preliminary data.</text>
</comment>
<sequence>MTGIELLEAWMQQAGLDRSATDDSGRVCAFTFNNLFPVTLEAPAYCDDLFIIIEMTSIGSGEIRRKRLETAMKLNAYALETRGAALGWDTIGERIVLSHRATSENTTVEMLDNMVANLLDVAEQLLPELEMKKEAEAQQKLADGFDEMFKPVTP</sequence>
<dbReference type="RefSeq" id="WP_354008690.1">
    <property type="nucleotide sequence ID" value="NZ_JBEWTA010000001.1"/>
</dbReference>
<dbReference type="Gene3D" id="3.30.1460.10">
    <property type="match status" value="1"/>
</dbReference>
<protein>
    <submittedName>
        <fullName evidence="1">Uncharacterized protein</fullName>
    </submittedName>
</protein>
<gene>
    <name evidence="1" type="ORF">V5J35_003817</name>
</gene>
<reference evidence="1 2" key="1">
    <citation type="submission" date="2024-06" db="EMBL/GenBank/DDBJ databases">
        <title>Genomic Encyclopedia of Type Strains, Phase V (KMG-V): Genome sequencing to study the core and pangenomes of soil and plant-associated prokaryotes.</title>
        <authorList>
            <person name="Whitman W."/>
        </authorList>
    </citation>
    <scope>NUCLEOTIDE SEQUENCE [LARGE SCALE GENOMIC DNA]</scope>
    <source>
        <strain evidence="1 2">NE40</strain>
    </source>
</reference>
<accession>A0ABV2SLJ3</accession>
<dbReference type="Pfam" id="PF05932">
    <property type="entry name" value="CesT"/>
    <property type="match status" value="1"/>
</dbReference>
<dbReference type="SUPFAM" id="SSF69635">
    <property type="entry name" value="Type III secretory system chaperone-like"/>
    <property type="match status" value="1"/>
</dbReference>
<dbReference type="Proteomes" id="UP001549366">
    <property type="component" value="Unassembled WGS sequence"/>
</dbReference>
<proteinExistence type="predicted"/>
<organism evidence="1 2">
    <name type="scientific">Endozoicomonas lisbonensis</name>
    <dbReference type="NCBI Taxonomy" id="3120522"/>
    <lineage>
        <taxon>Bacteria</taxon>
        <taxon>Pseudomonadati</taxon>
        <taxon>Pseudomonadota</taxon>
        <taxon>Gammaproteobacteria</taxon>
        <taxon>Oceanospirillales</taxon>
        <taxon>Endozoicomonadaceae</taxon>
        <taxon>Endozoicomonas</taxon>
    </lineage>
</organism>
<dbReference type="InterPro" id="IPR010261">
    <property type="entry name" value="Tir_chaperone"/>
</dbReference>
<evidence type="ECO:0000313" key="2">
    <source>
        <dbReference type="Proteomes" id="UP001549366"/>
    </source>
</evidence>